<reference evidence="3 7" key="3">
    <citation type="submission" date="2021-02" db="EMBL/GenBank/DDBJ databases">
        <title>Complete Genome Sequence of Cupriavidus oxalaticus Strain Ox1, a Soil Oxalate-Degrading Species.</title>
        <authorList>
            <person name="Palmieri F."/>
            <person name="Udriet P."/>
            <person name="Deuasquier M."/>
            <person name="Beaudoing E."/>
            <person name="Johnson S.L."/>
            <person name="Davenport K.W."/>
            <person name="Chain P.S."/>
            <person name="Bindschedler S."/>
            <person name="Junier P."/>
        </authorList>
    </citation>
    <scope>NUCLEOTIDE SEQUENCE [LARGE SCALE GENOMIC DNA]</scope>
    <source>
        <strain evidence="3 7">Ox1</strain>
    </source>
</reference>
<dbReference type="Proteomes" id="UP000623307">
    <property type="component" value="Chromosome 1"/>
</dbReference>
<evidence type="ECO:0000256" key="1">
    <source>
        <dbReference type="ARBA" id="ARBA00005254"/>
    </source>
</evidence>
<dbReference type="PANTHER" id="PTHR43459">
    <property type="entry name" value="ENOYL-COA HYDRATASE"/>
    <property type="match status" value="1"/>
</dbReference>
<keyword evidence="4" id="KW-0456">Lyase</keyword>
<dbReference type="Gene3D" id="3.90.226.10">
    <property type="entry name" value="2-enoyl-CoA Hydratase, Chain A, domain 1"/>
    <property type="match status" value="1"/>
</dbReference>
<evidence type="ECO:0000313" key="3">
    <source>
        <dbReference type="EMBL" id="QRQ92417.1"/>
    </source>
</evidence>
<dbReference type="RefSeq" id="WP_063239369.1">
    <property type="nucleotide sequence ID" value="NZ_CP069809.1"/>
</dbReference>
<dbReference type="InterPro" id="IPR018376">
    <property type="entry name" value="Enoyl-CoA_hyd/isom_CS"/>
</dbReference>
<keyword evidence="7" id="KW-1185">Reference proteome</keyword>
<dbReference type="Proteomes" id="UP000256862">
    <property type="component" value="Plasmid CO2235_mp"/>
</dbReference>
<comment type="similarity">
    <text evidence="1 2">Belongs to the enoyl-CoA hydratase/isomerase family.</text>
</comment>
<dbReference type="GO" id="GO:0004300">
    <property type="term" value="F:enoyl-CoA hydratase activity"/>
    <property type="evidence" value="ECO:0007669"/>
    <property type="project" value="UniProtKB-EC"/>
</dbReference>
<dbReference type="OrthoDB" id="8524220at2"/>
<organism evidence="4 6">
    <name type="scientific">Cupriavidus oxalaticus</name>
    <dbReference type="NCBI Taxonomy" id="96344"/>
    <lineage>
        <taxon>Bacteria</taxon>
        <taxon>Pseudomonadati</taxon>
        <taxon>Pseudomonadota</taxon>
        <taxon>Betaproteobacteria</taxon>
        <taxon>Burkholderiales</taxon>
        <taxon>Burkholderiaceae</taxon>
        <taxon>Cupriavidus</taxon>
    </lineage>
</organism>
<name>A0A375FTS0_9BURK</name>
<dbReference type="InterPro" id="IPR029045">
    <property type="entry name" value="ClpP/crotonase-like_dom_sf"/>
</dbReference>
<dbReference type="EMBL" id="OGUS01000143">
    <property type="protein sequence ID" value="SPC24597.1"/>
    <property type="molecule type" value="Genomic_DNA"/>
</dbReference>
<accession>A0A375FTS0</accession>
<evidence type="ECO:0000313" key="4">
    <source>
        <dbReference type="EMBL" id="SPC07611.1"/>
    </source>
</evidence>
<dbReference type="Pfam" id="PF00378">
    <property type="entry name" value="ECH_1"/>
    <property type="match status" value="1"/>
</dbReference>
<evidence type="ECO:0000256" key="2">
    <source>
        <dbReference type="RuleBase" id="RU003707"/>
    </source>
</evidence>
<dbReference type="AlphaFoldDB" id="A0A375FTS0"/>
<dbReference type="Gene3D" id="1.10.12.10">
    <property type="entry name" value="Lyase 2-enoyl-coa Hydratase, Chain A, domain 2"/>
    <property type="match status" value="1"/>
</dbReference>
<dbReference type="InterPro" id="IPR014748">
    <property type="entry name" value="Enoyl-CoA_hydra_C"/>
</dbReference>
<dbReference type="CDD" id="cd06558">
    <property type="entry name" value="crotonase-like"/>
    <property type="match status" value="1"/>
</dbReference>
<dbReference type="PROSITE" id="PS00166">
    <property type="entry name" value="ENOYL_COA_HYDRATASE"/>
    <property type="match status" value="1"/>
</dbReference>
<dbReference type="EC" id="4.2.1.17" evidence="4"/>
<dbReference type="EMBL" id="OGUS01000084">
    <property type="protein sequence ID" value="SPC07611.1"/>
    <property type="molecule type" value="Genomic_DNA"/>
</dbReference>
<dbReference type="EMBL" id="CP069811">
    <property type="protein sequence ID" value="QRQ92417.1"/>
    <property type="molecule type" value="Genomic_DNA"/>
</dbReference>
<reference evidence="6" key="1">
    <citation type="submission" date="2018-01" db="EMBL/GenBank/DDBJ databases">
        <authorList>
            <person name="Gaut B.S."/>
            <person name="Morton B.R."/>
            <person name="Clegg M.T."/>
            <person name="Duvall M.R."/>
        </authorList>
    </citation>
    <scope>NUCLEOTIDE SEQUENCE [LARGE SCALE GENOMIC DNA]</scope>
</reference>
<evidence type="ECO:0000313" key="5">
    <source>
        <dbReference type="EMBL" id="SPC24597.1"/>
    </source>
</evidence>
<protein>
    <submittedName>
        <fullName evidence="3 4">Enoyl-CoA hydratase</fullName>
        <ecNumber evidence="4">4.2.1.17</ecNumber>
    </submittedName>
</protein>
<dbReference type="PANTHER" id="PTHR43459:SF1">
    <property type="entry name" value="EG:BACN32G11.4 PROTEIN"/>
    <property type="match status" value="1"/>
</dbReference>
<dbReference type="GeneID" id="303489033"/>
<geneLocation type="plasmid" evidence="6">
    <name>co2235_mp</name>
</geneLocation>
<dbReference type="InterPro" id="IPR001753">
    <property type="entry name" value="Enoyl-CoA_hydra/iso"/>
</dbReference>
<evidence type="ECO:0000313" key="6">
    <source>
        <dbReference type="Proteomes" id="UP000256862"/>
    </source>
</evidence>
<reference evidence="4 6" key="2">
    <citation type="submission" date="2018-01" db="EMBL/GenBank/DDBJ databases">
        <authorList>
            <person name="Clerissi C."/>
        </authorList>
    </citation>
    <scope>NUCLEOTIDE SEQUENCE</scope>
    <source>
        <strain evidence="4">Cupriavidus oxalaticus LMG 2235</strain>
        <plasmid evidence="6">co2235_mp</plasmid>
    </source>
</reference>
<proteinExistence type="inferred from homology"/>
<gene>
    <name evidence="5" type="ORF">CO2235_MP80438</name>
    <name evidence="4" type="ORF">CO2235_U770053</name>
    <name evidence="3" type="ORF">JTE92_05850</name>
</gene>
<dbReference type="SUPFAM" id="SSF52096">
    <property type="entry name" value="ClpP/crotonase"/>
    <property type="match status" value="1"/>
</dbReference>
<sequence>MQRETIPLREARLEIGDGIAALIHDRPERRNPMSLTLRQDYTDMLDRVERDPKIRALIITGSGGSFCSGGDLGDLKSRVEHPDAPQNSPDAMRRRLLALHDRVARLRNLEMPVIAAVDGPALGAGMGLALVADFVLASPRAFFGMSFAKVGLVPDMASAYFLPRMVGMSMAKELMLTARKVGAEEAKQLGIVHAIYPHETLAEQARQFALRFVEAPPQAMGAMKRMLNSSFETSYGAFVELEANAQAVASTTAYHADALRRFAEGKPLRYDWDRVAKR</sequence>
<evidence type="ECO:0000313" key="7">
    <source>
        <dbReference type="Proteomes" id="UP000623307"/>
    </source>
</evidence>